<dbReference type="Proteomes" id="UP000772434">
    <property type="component" value="Unassembled WGS sequence"/>
</dbReference>
<name>A0A9P5PXV4_9AGAR</name>
<keyword evidence="2" id="KW-1185">Reference proteome</keyword>
<proteinExistence type="predicted"/>
<feature type="non-terminal residue" evidence="1">
    <location>
        <position position="1"/>
    </location>
</feature>
<dbReference type="EMBL" id="JADNRY010000045">
    <property type="protein sequence ID" value="KAF9070045.1"/>
    <property type="molecule type" value="Genomic_DNA"/>
</dbReference>
<dbReference type="AlphaFoldDB" id="A0A9P5PXV4"/>
<feature type="non-terminal residue" evidence="1">
    <location>
        <position position="137"/>
    </location>
</feature>
<comment type="caution">
    <text evidence="1">The sequence shown here is derived from an EMBL/GenBank/DDBJ whole genome shotgun (WGS) entry which is preliminary data.</text>
</comment>
<evidence type="ECO:0000313" key="2">
    <source>
        <dbReference type="Proteomes" id="UP000772434"/>
    </source>
</evidence>
<gene>
    <name evidence="1" type="ORF">BDP27DRAFT_1183015</name>
</gene>
<reference evidence="1" key="1">
    <citation type="submission" date="2020-11" db="EMBL/GenBank/DDBJ databases">
        <authorList>
            <consortium name="DOE Joint Genome Institute"/>
            <person name="Ahrendt S."/>
            <person name="Riley R."/>
            <person name="Andreopoulos W."/>
            <person name="Labutti K."/>
            <person name="Pangilinan J."/>
            <person name="Ruiz-Duenas F.J."/>
            <person name="Barrasa J.M."/>
            <person name="Sanchez-Garcia M."/>
            <person name="Camarero S."/>
            <person name="Miyauchi S."/>
            <person name="Serrano A."/>
            <person name="Linde D."/>
            <person name="Babiker R."/>
            <person name="Drula E."/>
            <person name="Ayuso-Fernandez I."/>
            <person name="Pacheco R."/>
            <person name="Padilla G."/>
            <person name="Ferreira P."/>
            <person name="Barriuso J."/>
            <person name="Kellner H."/>
            <person name="Castanera R."/>
            <person name="Alfaro M."/>
            <person name="Ramirez L."/>
            <person name="Pisabarro A.G."/>
            <person name="Kuo A."/>
            <person name="Tritt A."/>
            <person name="Lipzen A."/>
            <person name="He G."/>
            <person name="Yan M."/>
            <person name="Ng V."/>
            <person name="Cullen D."/>
            <person name="Martin F."/>
            <person name="Rosso M.-N."/>
            <person name="Henrissat B."/>
            <person name="Hibbett D."/>
            <person name="Martinez A.T."/>
            <person name="Grigoriev I.V."/>
        </authorList>
    </citation>
    <scope>NUCLEOTIDE SEQUENCE</scope>
    <source>
        <strain evidence="1">AH 40177</strain>
    </source>
</reference>
<organism evidence="1 2">
    <name type="scientific">Rhodocollybia butyracea</name>
    <dbReference type="NCBI Taxonomy" id="206335"/>
    <lineage>
        <taxon>Eukaryota</taxon>
        <taxon>Fungi</taxon>
        <taxon>Dikarya</taxon>
        <taxon>Basidiomycota</taxon>
        <taxon>Agaricomycotina</taxon>
        <taxon>Agaricomycetes</taxon>
        <taxon>Agaricomycetidae</taxon>
        <taxon>Agaricales</taxon>
        <taxon>Marasmiineae</taxon>
        <taxon>Omphalotaceae</taxon>
        <taxon>Rhodocollybia</taxon>
    </lineage>
</organism>
<evidence type="ECO:0008006" key="3">
    <source>
        <dbReference type="Google" id="ProtNLM"/>
    </source>
</evidence>
<evidence type="ECO:0000313" key="1">
    <source>
        <dbReference type="EMBL" id="KAF9070045.1"/>
    </source>
</evidence>
<protein>
    <recommendedName>
        <fullName evidence="3">F-box domain-containing protein</fullName>
    </recommendedName>
</protein>
<sequence>VERDLQDYDTEIQRLESRRTLLAAQRDNLKQYASEVQSLLSPARKVPDEILQCIFDDCCDTNNFEAFRNKPVIAISSVCTRWRRNALSMPALWSRITLRWEVCEDTNNYPKTDHSKLFALLSKVLERSQQWPMTISL</sequence>
<dbReference type="Gene3D" id="1.20.1280.50">
    <property type="match status" value="1"/>
</dbReference>
<accession>A0A9P5PXV4</accession>
<dbReference type="OrthoDB" id="3221235at2759"/>